<comment type="similarity">
    <text evidence="3">Belongs to the patatin family.</text>
</comment>
<evidence type="ECO:0000313" key="7">
    <source>
        <dbReference type="Proteomes" id="UP000236333"/>
    </source>
</evidence>
<dbReference type="InterPro" id="IPR052580">
    <property type="entry name" value="Lipid_Hydrolase"/>
</dbReference>
<feature type="domain" description="PNPLA" evidence="5">
    <location>
        <begin position="5"/>
        <end position="190"/>
    </location>
</feature>
<feature type="short sequence motif" description="GXSXG" evidence="2">
    <location>
        <begin position="38"/>
        <end position="42"/>
    </location>
</feature>
<dbReference type="InterPro" id="IPR002641">
    <property type="entry name" value="PNPLA_dom"/>
</dbReference>
<accession>A0A2J7ZMR3</accession>
<sequence>MFHTIMFSGGANYAAAFVGCIRYLEHIGLRHAARRLVGSSAGALIALLTALGLSSDEMRAWSMELAEVHLMNKISLDSALDLYEMCGIDTGEHLLNAVKATLAKYGFADERDPTFKDLAQKTGNDLFVCVLNLSSQQFEYLSVDTTPHMSVALAVRMSMSLPVMFTPVHYNGNVYVDPVLGRNFPYDFPGRTPQTDSGVLGLYVSGTRTNTLKNPHCAFQGFILALMAVVVDQSNNHADKHAFRMVNVEIADCAAKFDVATMAFTWTPEIISHLAKSGYAEAKRVLQDYANPASH</sequence>
<protein>
    <recommendedName>
        <fullName evidence="3">Patatin</fullName>
        <ecNumber evidence="3">3.1.1.-</ecNumber>
    </recommendedName>
</protein>
<evidence type="ECO:0000256" key="3">
    <source>
        <dbReference type="RuleBase" id="RU361262"/>
    </source>
</evidence>
<organism evidence="6 7">
    <name type="scientific">Tetrabaena socialis</name>
    <dbReference type="NCBI Taxonomy" id="47790"/>
    <lineage>
        <taxon>Eukaryota</taxon>
        <taxon>Viridiplantae</taxon>
        <taxon>Chlorophyta</taxon>
        <taxon>core chlorophytes</taxon>
        <taxon>Chlorophyceae</taxon>
        <taxon>CS clade</taxon>
        <taxon>Chlamydomonadales</taxon>
        <taxon>Tetrabaenaceae</taxon>
        <taxon>Tetrabaena</taxon>
    </lineage>
</organism>
<dbReference type="EMBL" id="PGGS01000858">
    <property type="protein sequence ID" value="PNH01559.1"/>
    <property type="molecule type" value="Genomic_DNA"/>
</dbReference>
<dbReference type="Proteomes" id="UP000236333">
    <property type="component" value="Unassembled WGS sequence"/>
</dbReference>
<proteinExistence type="inferred from homology"/>
<keyword evidence="7" id="KW-1185">Reference proteome</keyword>
<comment type="function">
    <text evidence="3">Lipolytic acyl hydrolase (LAH).</text>
</comment>
<keyword evidence="1 2" id="KW-0443">Lipid metabolism</keyword>
<dbReference type="PROSITE" id="PS51635">
    <property type="entry name" value="PNPLA"/>
    <property type="match status" value="1"/>
</dbReference>
<dbReference type="PANTHER" id="PTHR46394:SF1">
    <property type="entry name" value="PNPLA DOMAIN-CONTAINING PROTEIN"/>
    <property type="match status" value="1"/>
</dbReference>
<dbReference type="PANTHER" id="PTHR46394">
    <property type="entry name" value="ANNEXIN"/>
    <property type="match status" value="1"/>
</dbReference>
<comment type="caution">
    <text evidence="6">The sequence shown here is derived from an EMBL/GenBank/DDBJ whole genome shotgun (WGS) entry which is preliminary data.</text>
</comment>
<feature type="transmembrane region" description="Helical" evidence="4">
    <location>
        <begin position="36"/>
        <end position="53"/>
    </location>
</feature>
<evidence type="ECO:0000256" key="1">
    <source>
        <dbReference type="ARBA" id="ARBA00023098"/>
    </source>
</evidence>
<evidence type="ECO:0000256" key="4">
    <source>
        <dbReference type="SAM" id="Phobius"/>
    </source>
</evidence>
<keyword evidence="2 3" id="KW-0378">Hydrolase</keyword>
<name>A0A2J7ZMR3_9CHLO</name>
<feature type="active site" description="Proton acceptor" evidence="2">
    <location>
        <position position="177"/>
    </location>
</feature>
<dbReference type="AlphaFoldDB" id="A0A2J7ZMR3"/>
<evidence type="ECO:0000256" key="2">
    <source>
        <dbReference type="PROSITE-ProRule" id="PRU01161"/>
    </source>
</evidence>
<dbReference type="SUPFAM" id="SSF52151">
    <property type="entry name" value="FabD/lysophospholipase-like"/>
    <property type="match status" value="1"/>
</dbReference>
<comment type="domain">
    <text evidence="3">The nitrogen atoms of the two glycine residues in the GGXR motif define the oxyanion hole, and stabilize the oxyanion that forms during the nucleophilic attack by the catalytic serine during substrate cleavage.</text>
</comment>
<keyword evidence="4" id="KW-0812">Transmembrane</keyword>
<evidence type="ECO:0000259" key="5">
    <source>
        <dbReference type="PROSITE" id="PS51635"/>
    </source>
</evidence>
<dbReference type="Pfam" id="PF01734">
    <property type="entry name" value="Patatin"/>
    <property type="match status" value="1"/>
</dbReference>
<reference evidence="6 7" key="1">
    <citation type="journal article" date="2017" name="Mol. Biol. Evol.">
        <title>The 4-celled Tetrabaena socialis nuclear genome reveals the essential components for genetic control of cell number at the origin of multicellularity in the volvocine lineage.</title>
        <authorList>
            <person name="Featherston J."/>
            <person name="Arakaki Y."/>
            <person name="Hanschen E.R."/>
            <person name="Ferris P.J."/>
            <person name="Michod R.E."/>
            <person name="Olson B.J.S.C."/>
            <person name="Nozaki H."/>
            <person name="Durand P.M."/>
        </authorList>
    </citation>
    <scope>NUCLEOTIDE SEQUENCE [LARGE SCALE GENOMIC DNA]</scope>
    <source>
        <strain evidence="6 7">NIES-571</strain>
    </source>
</reference>
<gene>
    <name evidence="6" type="ORF">TSOC_012541</name>
</gene>
<comment type="caution">
    <text evidence="2">Lacks conserved residue(s) required for the propagation of feature annotation.</text>
</comment>
<dbReference type="Gene3D" id="3.40.1090.10">
    <property type="entry name" value="Cytosolic phospholipase A2 catalytic domain"/>
    <property type="match status" value="1"/>
</dbReference>
<feature type="transmembrane region" description="Helical" evidence="4">
    <location>
        <begin position="6"/>
        <end position="24"/>
    </location>
</feature>
<dbReference type="GO" id="GO:0016042">
    <property type="term" value="P:lipid catabolic process"/>
    <property type="evidence" value="ECO:0007669"/>
    <property type="project" value="UniProtKB-UniRule"/>
</dbReference>
<dbReference type="OrthoDB" id="412240at2759"/>
<dbReference type="InterPro" id="IPR016035">
    <property type="entry name" value="Acyl_Trfase/lysoPLipase"/>
</dbReference>
<dbReference type="GO" id="GO:0016787">
    <property type="term" value="F:hydrolase activity"/>
    <property type="evidence" value="ECO:0007669"/>
    <property type="project" value="UniProtKB-UniRule"/>
</dbReference>
<dbReference type="EC" id="3.1.1.-" evidence="3"/>
<evidence type="ECO:0000313" key="6">
    <source>
        <dbReference type="EMBL" id="PNH01559.1"/>
    </source>
</evidence>
<keyword evidence="4" id="KW-0472">Membrane</keyword>
<keyword evidence="4" id="KW-1133">Transmembrane helix</keyword>
<feature type="active site" description="Nucleophile" evidence="2">
    <location>
        <position position="40"/>
    </location>
</feature>
<keyword evidence="2 3" id="KW-0442">Lipid degradation</keyword>